<dbReference type="Gene3D" id="1.10.10.1100">
    <property type="entry name" value="BFD-like [2Fe-2S]-binding domain"/>
    <property type="match status" value="1"/>
</dbReference>
<dbReference type="InterPro" id="IPR041854">
    <property type="entry name" value="BFD-like_2Fe2S-bd_dom_sf"/>
</dbReference>
<feature type="domain" description="BFD-like [2Fe-2S]-binding" evidence="2">
    <location>
        <begin position="408"/>
        <end position="460"/>
    </location>
</feature>
<proteinExistence type="predicted"/>
<dbReference type="Proteomes" id="UP000287872">
    <property type="component" value="Unassembled WGS sequence"/>
</dbReference>
<dbReference type="Pfam" id="PF04324">
    <property type="entry name" value="Fer2_BFD"/>
    <property type="match status" value="1"/>
</dbReference>
<gene>
    <name evidence="3" type="primary">glpA_2</name>
    <name evidence="3" type="ORF">Ctaglu_16290</name>
</gene>
<reference evidence="3 4" key="1">
    <citation type="submission" date="2018-11" db="EMBL/GenBank/DDBJ databases">
        <title>Genome sequencing and assembly of Clostridium tagluense strain A121.</title>
        <authorList>
            <person name="Murakami T."/>
            <person name="Segawa T."/>
            <person name="Shcherbakova V.A."/>
            <person name="Mori H."/>
            <person name="Yoshimura Y."/>
        </authorList>
    </citation>
    <scope>NUCLEOTIDE SEQUENCE [LARGE SCALE GENOMIC DNA]</scope>
    <source>
        <strain evidence="3 4">A121</strain>
    </source>
</reference>
<dbReference type="Gene3D" id="3.30.9.10">
    <property type="entry name" value="D-Amino Acid Oxidase, subunit A, domain 2"/>
    <property type="match status" value="1"/>
</dbReference>
<evidence type="ECO:0000313" key="4">
    <source>
        <dbReference type="Proteomes" id="UP000287872"/>
    </source>
</evidence>
<dbReference type="Gene3D" id="3.50.50.60">
    <property type="entry name" value="FAD/NAD(P)-binding domain"/>
    <property type="match status" value="1"/>
</dbReference>
<dbReference type="PANTHER" id="PTHR42720:SF1">
    <property type="entry name" value="GLYCEROL 3-PHOSPHATE OXIDASE"/>
    <property type="match status" value="1"/>
</dbReference>
<dbReference type="InterPro" id="IPR006076">
    <property type="entry name" value="FAD-dep_OxRdtase"/>
</dbReference>
<dbReference type="AlphaFoldDB" id="A0A401UKD7"/>
<feature type="domain" description="FAD dependent oxidoreductase" evidence="1">
    <location>
        <begin position="7"/>
        <end position="363"/>
    </location>
</feature>
<sequence>MKKQQYDVVVIGSGVVGSAIARELSRYNLNVGVLEKELDVVCETSGRNSGVLHAGFNSQPGTLMAKFCVKGCRGFDKVAKELDIPFKRTGKLVVGFSKEDMEGLKALKAQGDANGVPGLEIVSHEKIKELAPNVEGVAALYSPMTGILDPFIYTIALAENACQNGVDFYFDREVTNIKRKENAYEITTKNKETYFSRWVINSAGLNSDKIARMVGVTDYTIYPCRGEYFIIDQSLSKFLEIPVYPVPNKKEGGLGVHLTPSIHGNIFIGPSANYIDENDNYSSTEDIMNMLIKEGTKILPQIKREHFIRNFSGIRPKLVSKEKGGYADFVIEERKEIPNVINLIGIESPGLTCAVPIAEYVVEKIKNRETLKENINFNPIRKAVVKLIEQSEEKQDTLIKENPDYGEIICRCENITKAEILQAINNPLGVDTLTGIKYRTRSMMGRCQGGYCQTRIAEIIMKEKNVKVDEVTYLRKYGKMFLGEVRQCK</sequence>
<dbReference type="InterPro" id="IPR036188">
    <property type="entry name" value="FAD/NAD-bd_sf"/>
</dbReference>
<dbReference type="InterPro" id="IPR052745">
    <property type="entry name" value="G3P_Oxidase/Oxidoreductase"/>
</dbReference>
<dbReference type="RefSeq" id="WP_185732629.1">
    <property type="nucleotide sequence ID" value="NZ_BHYK01000007.1"/>
</dbReference>
<dbReference type="PANTHER" id="PTHR42720">
    <property type="entry name" value="GLYCEROL-3-PHOSPHATE DEHYDROGENASE"/>
    <property type="match status" value="1"/>
</dbReference>
<evidence type="ECO:0000259" key="2">
    <source>
        <dbReference type="Pfam" id="PF04324"/>
    </source>
</evidence>
<evidence type="ECO:0000313" key="3">
    <source>
        <dbReference type="EMBL" id="GCD10006.1"/>
    </source>
</evidence>
<comment type="caution">
    <text evidence="3">The sequence shown here is derived from an EMBL/GenBank/DDBJ whole genome shotgun (WGS) entry which is preliminary data.</text>
</comment>
<accession>A0A401UKD7</accession>
<dbReference type="Pfam" id="PF01266">
    <property type="entry name" value="DAO"/>
    <property type="match status" value="1"/>
</dbReference>
<dbReference type="CDD" id="cd19946">
    <property type="entry name" value="GlpA-like_Fer2_BFD-like"/>
    <property type="match status" value="1"/>
</dbReference>
<keyword evidence="4" id="KW-1185">Reference proteome</keyword>
<dbReference type="InterPro" id="IPR007419">
    <property type="entry name" value="BFD-like_2Fe2S-bd_dom"/>
</dbReference>
<organism evidence="3 4">
    <name type="scientific">Clostridium tagluense</name>
    <dbReference type="NCBI Taxonomy" id="360422"/>
    <lineage>
        <taxon>Bacteria</taxon>
        <taxon>Bacillati</taxon>
        <taxon>Bacillota</taxon>
        <taxon>Clostridia</taxon>
        <taxon>Eubacteriales</taxon>
        <taxon>Clostridiaceae</taxon>
        <taxon>Clostridium</taxon>
    </lineage>
</organism>
<protein>
    <submittedName>
        <fullName evidence="3">FAD/NAD(P)-binding oxidoreductase</fullName>
    </submittedName>
</protein>
<dbReference type="SUPFAM" id="SSF54373">
    <property type="entry name" value="FAD-linked reductases, C-terminal domain"/>
    <property type="match status" value="1"/>
</dbReference>
<name>A0A401UKD7_9CLOT</name>
<dbReference type="SUPFAM" id="SSF51905">
    <property type="entry name" value="FAD/NAD(P)-binding domain"/>
    <property type="match status" value="1"/>
</dbReference>
<evidence type="ECO:0000259" key="1">
    <source>
        <dbReference type="Pfam" id="PF01266"/>
    </source>
</evidence>
<dbReference type="EMBL" id="BHYK01000007">
    <property type="protein sequence ID" value="GCD10006.1"/>
    <property type="molecule type" value="Genomic_DNA"/>
</dbReference>